<dbReference type="STRING" id="403673.A0A177WVD7"/>
<dbReference type="InterPro" id="IPR036322">
    <property type="entry name" value="WD40_repeat_dom_sf"/>
</dbReference>
<dbReference type="OrthoDB" id="10648322at2759"/>
<dbReference type="PROSITE" id="PS50181">
    <property type="entry name" value="FBOX"/>
    <property type="match status" value="1"/>
</dbReference>
<dbReference type="Proteomes" id="UP000077115">
    <property type="component" value="Unassembled WGS sequence"/>
</dbReference>
<dbReference type="InterPro" id="IPR036047">
    <property type="entry name" value="F-box-like_dom_sf"/>
</dbReference>
<gene>
    <name evidence="3" type="ORF">BDEG_26949</name>
</gene>
<proteinExistence type="predicted"/>
<dbReference type="SUPFAM" id="SSF50978">
    <property type="entry name" value="WD40 repeat-like"/>
    <property type="match status" value="1"/>
</dbReference>
<feature type="region of interest" description="Disordered" evidence="1">
    <location>
        <begin position="785"/>
        <end position="807"/>
    </location>
</feature>
<accession>A0A177WVD7</accession>
<name>A0A177WVD7_BATDL</name>
<evidence type="ECO:0000313" key="3">
    <source>
        <dbReference type="EMBL" id="OAJ43605.1"/>
    </source>
</evidence>
<dbReference type="InterPro" id="IPR001810">
    <property type="entry name" value="F-box_dom"/>
</dbReference>
<protein>
    <recommendedName>
        <fullName evidence="2">F-box domain-containing protein</fullName>
    </recommendedName>
</protein>
<dbReference type="AlphaFoldDB" id="A0A177WVD7"/>
<sequence>MQTITAQTSTAQSSFDSIPSLHCSFSAKSNPIAIRQQAYLDRLASIHSADGVSAKDKAEMMLCLAQQYMEKTHELYSDNTLSVQDYSDTQTEDQFQSKSLFDDNQYPSRVTSLKFDSTDRVSVKMTIQNIPEQLMVRIWQYLDVHSLQQSQQVCILWNNAIIRNDHLLWRYLAIHRYPLSSNSTFNQTMLLPKSFCSWKAYYGTHNAIVNGRHDFISMHASFVMHKASWSDLRMRSVDTLCSRKNRTGEVETHTRVSNPVVSNQFVSYCKENILASNAIKTSDFSCMVLDGSSIFWIGNAQKTDAGDSNSDTKIYALDLSETDRSKAQFTLVGHQHTVTKIIGNSEGLLVSIDSAYIIKVWKIASRLCIKTIDSRLTLESDIASINIHHHTLVTITFHGFTHIWNVYMDHPFASFSMHSNYSYDNNGHTVETNSNFHVAIRDSFIGVGVNDGSYFLYEMSPLQESKKPSVEHEYDPKHMLVNPCTSASKLAIFRHQNSSQASSSTCIIPSTNAHKSPLSITCIAKLRDDDIDIHRFTYAPHTFHIGTHYVITNGAYPDELSTWSLTPLANVVPSVPHQVHLRSIYSLRPPSCMVSISNGLFSGSTDLSNLGSNPDMTTTDASGSVYPAYPFIQPAQSSIARLSNPTLIPQHICPPCHSTRTKHMYASSETISIQTSGYFVPPFRDVVYSRMDVDETMLVSNVEFQGKKSLIVWDFRVERVRERRFELCVVGGKDVWICFEVMEDTACSESNLMEERVDIRESGISGMCGDGSSIAFKQSAAACDDGLAGSSRDERKPKSTLKRQHPS</sequence>
<dbReference type="EMBL" id="DS022310">
    <property type="protein sequence ID" value="OAJ43605.1"/>
    <property type="molecule type" value="Genomic_DNA"/>
</dbReference>
<feature type="compositionally biased region" description="Basic residues" evidence="1">
    <location>
        <begin position="798"/>
        <end position="807"/>
    </location>
</feature>
<dbReference type="Pfam" id="PF12937">
    <property type="entry name" value="F-box-like"/>
    <property type="match status" value="1"/>
</dbReference>
<dbReference type="Gene3D" id="2.130.10.10">
    <property type="entry name" value="YVTN repeat-like/Quinoprotein amine dehydrogenase"/>
    <property type="match status" value="1"/>
</dbReference>
<dbReference type="VEuPathDB" id="FungiDB:BDEG_26949"/>
<reference evidence="3 4" key="1">
    <citation type="submission" date="2006-10" db="EMBL/GenBank/DDBJ databases">
        <title>The Genome Sequence of Batrachochytrium dendrobatidis JEL423.</title>
        <authorList>
            <consortium name="The Broad Institute Genome Sequencing Platform"/>
            <person name="Birren B."/>
            <person name="Lander E."/>
            <person name="Galagan J."/>
            <person name="Cuomo C."/>
            <person name="Devon K."/>
            <person name="Jaffe D."/>
            <person name="Butler J."/>
            <person name="Alvarez P."/>
            <person name="Gnerre S."/>
            <person name="Grabherr M."/>
            <person name="Kleber M."/>
            <person name="Mauceli E."/>
            <person name="Brockman W."/>
            <person name="Young S."/>
            <person name="LaButti K."/>
            <person name="Sykes S."/>
            <person name="DeCaprio D."/>
            <person name="Crawford M."/>
            <person name="Koehrsen M."/>
            <person name="Engels R."/>
            <person name="Montgomery P."/>
            <person name="Pearson M."/>
            <person name="Howarth C."/>
            <person name="Larson L."/>
            <person name="White J."/>
            <person name="O'Leary S."/>
            <person name="Kodira C."/>
            <person name="Zeng Q."/>
            <person name="Yandava C."/>
            <person name="Alvarado L."/>
            <person name="Longcore J."/>
            <person name="James T."/>
        </authorList>
    </citation>
    <scope>NUCLEOTIDE SEQUENCE [LARGE SCALE GENOMIC DNA]</scope>
    <source>
        <strain evidence="3 4">JEL423</strain>
    </source>
</reference>
<evidence type="ECO:0000313" key="4">
    <source>
        <dbReference type="Proteomes" id="UP000077115"/>
    </source>
</evidence>
<dbReference type="SUPFAM" id="SSF81383">
    <property type="entry name" value="F-box domain"/>
    <property type="match status" value="1"/>
</dbReference>
<feature type="domain" description="F-box" evidence="2">
    <location>
        <begin position="124"/>
        <end position="172"/>
    </location>
</feature>
<evidence type="ECO:0000256" key="1">
    <source>
        <dbReference type="SAM" id="MobiDB-lite"/>
    </source>
</evidence>
<dbReference type="Gene3D" id="1.20.1280.50">
    <property type="match status" value="1"/>
</dbReference>
<reference evidence="3 4" key="2">
    <citation type="submission" date="2016-05" db="EMBL/GenBank/DDBJ databases">
        <title>Lineage-specific infection strategies underlie the spectrum of fungal disease in amphibians.</title>
        <authorList>
            <person name="Cuomo C.A."/>
            <person name="Farrer R.A."/>
            <person name="James T."/>
            <person name="Longcore J."/>
            <person name="Birren B."/>
        </authorList>
    </citation>
    <scope>NUCLEOTIDE SEQUENCE [LARGE SCALE GENOMIC DNA]</scope>
    <source>
        <strain evidence="3 4">JEL423</strain>
    </source>
</reference>
<organism evidence="3 4">
    <name type="scientific">Batrachochytrium dendrobatidis (strain JEL423)</name>
    <dbReference type="NCBI Taxonomy" id="403673"/>
    <lineage>
        <taxon>Eukaryota</taxon>
        <taxon>Fungi</taxon>
        <taxon>Fungi incertae sedis</taxon>
        <taxon>Chytridiomycota</taxon>
        <taxon>Chytridiomycota incertae sedis</taxon>
        <taxon>Chytridiomycetes</taxon>
        <taxon>Rhizophydiales</taxon>
        <taxon>Rhizophydiales incertae sedis</taxon>
        <taxon>Batrachochytrium</taxon>
    </lineage>
</organism>
<evidence type="ECO:0000259" key="2">
    <source>
        <dbReference type="PROSITE" id="PS50181"/>
    </source>
</evidence>
<dbReference type="InterPro" id="IPR015943">
    <property type="entry name" value="WD40/YVTN_repeat-like_dom_sf"/>
</dbReference>